<evidence type="ECO:0000313" key="2">
    <source>
        <dbReference type="Proteomes" id="UP000593915"/>
    </source>
</evidence>
<organism evidence="1 2">
    <name type="scientific">Treponema pedis</name>
    <dbReference type="NCBI Taxonomy" id="409322"/>
    <lineage>
        <taxon>Bacteria</taxon>
        <taxon>Pseudomonadati</taxon>
        <taxon>Spirochaetota</taxon>
        <taxon>Spirochaetia</taxon>
        <taxon>Spirochaetales</taxon>
        <taxon>Treponemataceae</taxon>
        <taxon>Treponema</taxon>
    </lineage>
</organism>
<dbReference type="SUPFAM" id="SSF48371">
    <property type="entry name" value="ARM repeat"/>
    <property type="match status" value="1"/>
</dbReference>
<evidence type="ECO:0000313" key="1">
    <source>
        <dbReference type="EMBL" id="QOW59999.1"/>
    </source>
</evidence>
<sequence>MRRKSLFFVLMILLLSSVFTFAEENSDSENSDSMMTVEEAYLNSMEGVILREMISSEGRDSKLVALQVIEEAVEGGKMSPELQKALDSLATVGLTTLVRENGRIANNYPDVRMRACRLLGKVKNEQAKDTLMKVMYTDNEPAVIMEAVKSLGELGFNNNDEVVEMVNFINRKFDIVNPTSSLALEVLNTYEKLAPSVKNKQGMIDNIMRIANNYNYITPVRNKAVEVLRSIIANGNSSKK</sequence>
<proteinExistence type="predicted"/>
<dbReference type="InterPro" id="IPR016024">
    <property type="entry name" value="ARM-type_fold"/>
</dbReference>
<dbReference type="RefSeq" id="WP_024465457.1">
    <property type="nucleotide sequence ID" value="NZ_CP045670.1"/>
</dbReference>
<dbReference type="InterPro" id="IPR011989">
    <property type="entry name" value="ARM-like"/>
</dbReference>
<dbReference type="Pfam" id="PF13646">
    <property type="entry name" value="HEAT_2"/>
    <property type="match status" value="1"/>
</dbReference>
<dbReference type="Gene3D" id="1.25.10.10">
    <property type="entry name" value="Leucine-rich Repeat Variant"/>
    <property type="match status" value="1"/>
</dbReference>
<dbReference type="EMBL" id="CP061839">
    <property type="protein sequence ID" value="QOW59999.1"/>
    <property type="molecule type" value="Genomic_DNA"/>
</dbReference>
<accession>A0A7S6WMN5</accession>
<dbReference type="Proteomes" id="UP000593915">
    <property type="component" value="Chromosome"/>
</dbReference>
<gene>
    <name evidence="1" type="ORF">IFE08_09055</name>
</gene>
<protein>
    <submittedName>
        <fullName evidence="1">HEAT repeat domain-containing protein</fullName>
    </submittedName>
</protein>
<dbReference type="AlphaFoldDB" id="A0A7S6WMN5"/>
<name>A0A7S6WMN5_9SPIR</name>
<dbReference type="GeneID" id="301090667"/>
<reference evidence="1 2" key="1">
    <citation type="submission" date="2020-09" db="EMBL/GenBank/DDBJ databases">
        <title>Characterization of Treponema spp. from bovine digital dermatitis in Korea.</title>
        <authorList>
            <person name="Espiritu H.M."/>
            <person name="Cho Y.I."/>
            <person name="Mamuad L."/>
        </authorList>
    </citation>
    <scope>NUCLEOTIDE SEQUENCE [LARGE SCALE GENOMIC DNA]</scope>
    <source>
        <strain evidence="1 2">KS1</strain>
    </source>
</reference>